<dbReference type="GO" id="GO:0046872">
    <property type="term" value="F:metal ion binding"/>
    <property type="evidence" value="ECO:0007669"/>
    <property type="project" value="UniProtKB-KW"/>
</dbReference>
<dbReference type="InterPro" id="IPR006638">
    <property type="entry name" value="Elp3/MiaA/NifB-like_rSAM"/>
</dbReference>
<dbReference type="Pfam" id="PF04055">
    <property type="entry name" value="Radical_SAM"/>
    <property type="match status" value="1"/>
</dbReference>
<dbReference type="InterPro" id="IPR007197">
    <property type="entry name" value="rSAM"/>
</dbReference>
<dbReference type="Gene3D" id="1.10.10.920">
    <property type="match status" value="1"/>
</dbReference>
<comment type="similarity">
    <text evidence="3 14">Belongs to the anaerobic coproporphyrinogen-III oxidase family.</text>
</comment>
<evidence type="ECO:0000313" key="18">
    <source>
        <dbReference type="EMBL" id="PWF25547.1"/>
    </source>
</evidence>
<keyword evidence="7 14" id="KW-0949">S-adenosyl-L-methionine</keyword>
<dbReference type="UniPathway" id="UPA00251">
    <property type="reaction ID" value="UER00323"/>
</dbReference>
<evidence type="ECO:0000256" key="8">
    <source>
        <dbReference type="ARBA" id="ARBA00022723"/>
    </source>
</evidence>
<feature type="binding site" evidence="15">
    <location>
        <position position="188"/>
    </location>
    <ligand>
        <name>S-adenosyl-L-methionine</name>
        <dbReference type="ChEBI" id="CHEBI:59789"/>
        <label>2</label>
    </ligand>
</feature>
<feature type="binding site" evidence="15">
    <location>
        <position position="200"/>
    </location>
    <ligand>
        <name>S-adenosyl-L-methionine</name>
        <dbReference type="ChEBI" id="CHEBI:59789"/>
        <label>2</label>
    </ligand>
</feature>
<evidence type="ECO:0000256" key="7">
    <source>
        <dbReference type="ARBA" id="ARBA00022691"/>
    </source>
</evidence>
<gene>
    <name evidence="18" type="primary">hemN</name>
    <name evidence="18" type="ORF">DD235_00915</name>
</gene>
<feature type="binding site" evidence="16">
    <location>
        <position position="84"/>
    </location>
    <ligand>
        <name>[4Fe-4S] cluster</name>
        <dbReference type="ChEBI" id="CHEBI:49883"/>
        <note>4Fe-4S-S-AdoMet</note>
    </ligand>
</feature>
<keyword evidence="10 14" id="KW-0408">Iron</keyword>
<feature type="binding site" evidence="15">
    <location>
        <position position="128"/>
    </location>
    <ligand>
        <name>S-adenosyl-L-methionine</name>
        <dbReference type="ChEBI" id="CHEBI:59789"/>
        <label>1</label>
    </ligand>
</feature>
<dbReference type="GO" id="GO:0006782">
    <property type="term" value="P:protoporphyrinogen IX biosynthetic process"/>
    <property type="evidence" value="ECO:0007669"/>
    <property type="project" value="UniProtKB-UniPathway"/>
</dbReference>
<dbReference type="FunFam" id="3.80.30.20:FF:000012">
    <property type="entry name" value="Coproporphyrinogen-III oxidase"/>
    <property type="match status" value="1"/>
</dbReference>
<evidence type="ECO:0000313" key="19">
    <source>
        <dbReference type="Proteomes" id="UP000245212"/>
    </source>
</evidence>
<proteinExistence type="inferred from homology"/>
<dbReference type="AlphaFoldDB" id="A0A2V1K7Q0"/>
<evidence type="ECO:0000256" key="3">
    <source>
        <dbReference type="ARBA" id="ARBA00005493"/>
    </source>
</evidence>
<dbReference type="PANTHER" id="PTHR13932">
    <property type="entry name" value="COPROPORPHYRINIGEN III OXIDASE"/>
    <property type="match status" value="1"/>
</dbReference>
<dbReference type="RefSeq" id="WP_109060952.1">
    <property type="nucleotide sequence ID" value="NZ_QETA01000001.1"/>
</dbReference>
<organism evidence="18 19">
    <name type="scientific">Corticimicrobacter populi</name>
    <dbReference type="NCBI Taxonomy" id="2175229"/>
    <lineage>
        <taxon>Bacteria</taxon>
        <taxon>Pseudomonadati</taxon>
        <taxon>Pseudomonadota</taxon>
        <taxon>Betaproteobacteria</taxon>
        <taxon>Burkholderiales</taxon>
        <taxon>Alcaligenaceae</taxon>
        <taxon>Corticimicrobacter</taxon>
    </lineage>
</organism>
<feature type="binding site" evidence="15">
    <location>
        <position position="161"/>
    </location>
    <ligand>
        <name>S-adenosyl-L-methionine</name>
        <dbReference type="ChEBI" id="CHEBI:59789"/>
        <label>1</label>
    </ligand>
</feature>
<dbReference type="SFLD" id="SFLDG01082">
    <property type="entry name" value="B12-binding_domain_containing"/>
    <property type="match status" value="1"/>
</dbReference>
<keyword evidence="8 14" id="KW-0479">Metal-binding</keyword>
<dbReference type="PANTHER" id="PTHR13932:SF6">
    <property type="entry name" value="OXYGEN-INDEPENDENT COPROPORPHYRINOGEN III OXIDASE"/>
    <property type="match status" value="1"/>
</dbReference>
<feature type="binding site" evidence="15">
    <location>
        <position position="259"/>
    </location>
    <ligand>
        <name>S-adenosyl-L-methionine</name>
        <dbReference type="ChEBI" id="CHEBI:59789"/>
        <label>2</label>
    </ligand>
</feature>
<evidence type="ECO:0000256" key="10">
    <source>
        <dbReference type="ARBA" id="ARBA00023004"/>
    </source>
</evidence>
<evidence type="ECO:0000256" key="11">
    <source>
        <dbReference type="ARBA" id="ARBA00023014"/>
    </source>
</evidence>
<evidence type="ECO:0000256" key="14">
    <source>
        <dbReference type="PIRNR" id="PIRNR000167"/>
    </source>
</evidence>
<keyword evidence="12 14" id="KW-0627">Porphyrin biosynthesis</keyword>
<dbReference type="InterPro" id="IPR004558">
    <property type="entry name" value="Coprogen_oxidase_HemN"/>
</dbReference>
<dbReference type="EC" id="1.3.98.3" evidence="14"/>
<dbReference type="SMART" id="SM00729">
    <property type="entry name" value="Elp3"/>
    <property type="match status" value="1"/>
</dbReference>
<dbReference type="InterPro" id="IPR013785">
    <property type="entry name" value="Aldolase_TIM"/>
</dbReference>
<feature type="binding site" evidence="15">
    <location>
        <begin position="83"/>
        <end position="85"/>
    </location>
    <ligand>
        <name>S-adenosyl-L-methionine</name>
        <dbReference type="ChEBI" id="CHEBI:59789"/>
        <label>2</label>
    </ligand>
</feature>
<comment type="subunit">
    <text evidence="4">Monomer.</text>
</comment>
<reference evidence="19" key="1">
    <citation type="submission" date="2018-05" db="EMBL/GenBank/DDBJ databases">
        <authorList>
            <person name="Li Y."/>
        </authorList>
    </citation>
    <scope>NUCLEOTIDE SEQUENCE [LARGE SCALE GENOMIC DNA]</scope>
    <source>
        <strain evidence="19">3d-2-2</strain>
    </source>
</reference>
<keyword evidence="6 14" id="KW-0963">Cytoplasm</keyword>
<comment type="cofactor">
    <cofactor evidence="14 16">
        <name>[4Fe-4S] cluster</name>
        <dbReference type="ChEBI" id="CHEBI:49883"/>
    </cofactor>
    <text evidence="14 16">Binds 1 [4Fe-4S] cluster. The cluster is coordinated with 3 cysteines and an exchangeable S-adenosyl-L-methionine.</text>
</comment>
<dbReference type="SFLD" id="SFLDG01065">
    <property type="entry name" value="anaerobic_coproporphyrinogen-I"/>
    <property type="match status" value="1"/>
</dbReference>
<dbReference type="NCBIfam" id="TIGR00538">
    <property type="entry name" value="hemN"/>
    <property type="match status" value="1"/>
</dbReference>
<feature type="binding site" evidence="16">
    <location>
        <position position="77"/>
    </location>
    <ligand>
        <name>[4Fe-4S] cluster</name>
        <dbReference type="ChEBI" id="CHEBI:49883"/>
        <note>4Fe-4S-S-AdoMet</note>
    </ligand>
</feature>
<feature type="binding site" evidence="15">
    <location>
        <position position="71"/>
    </location>
    <ligand>
        <name>S-adenosyl-L-methionine</name>
        <dbReference type="ChEBI" id="CHEBI:59789"/>
        <label>1</label>
    </ligand>
</feature>
<evidence type="ECO:0000256" key="16">
    <source>
        <dbReference type="PIRSR" id="PIRSR000167-2"/>
    </source>
</evidence>
<accession>A0A2V1K7Q0</accession>
<keyword evidence="5 14" id="KW-0004">4Fe-4S</keyword>
<dbReference type="SUPFAM" id="SSF102114">
    <property type="entry name" value="Radical SAM enzymes"/>
    <property type="match status" value="1"/>
</dbReference>
<comment type="pathway">
    <text evidence="2 14">Porphyrin-containing compound metabolism; protoporphyrin-IX biosynthesis; protoporphyrinogen-IX from coproporphyrinogen-III (AdoMet route): step 1/1.</text>
</comment>
<feature type="binding site" evidence="16">
    <location>
        <position position="81"/>
    </location>
    <ligand>
        <name>[4Fe-4S] cluster</name>
        <dbReference type="ChEBI" id="CHEBI:49883"/>
        <note>4Fe-4S-S-AdoMet</note>
    </ligand>
</feature>
<feature type="binding site" evidence="15">
    <location>
        <position position="345"/>
    </location>
    <ligand>
        <name>S-adenosyl-L-methionine</name>
        <dbReference type="ChEBI" id="CHEBI:59789"/>
        <label>1</label>
    </ligand>
</feature>
<name>A0A2V1K7Q0_9BURK</name>
<protein>
    <recommendedName>
        <fullName evidence="14">Coproporphyrinogen-III oxidase</fullName>
        <ecNumber evidence="14">1.3.98.3</ecNumber>
    </recommendedName>
</protein>
<dbReference type="InterPro" id="IPR058240">
    <property type="entry name" value="rSAM_sf"/>
</dbReference>
<keyword evidence="11 14" id="KW-0411">Iron-sulfur</keyword>
<comment type="caution">
    <text evidence="18">The sequence shown here is derived from an EMBL/GenBank/DDBJ whole genome shotgun (WGS) entry which is preliminary data.</text>
</comment>
<dbReference type="GO" id="GO:0005737">
    <property type="term" value="C:cytoplasm"/>
    <property type="evidence" value="ECO:0007669"/>
    <property type="project" value="UniProtKB-SubCell"/>
</dbReference>
<dbReference type="InterPro" id="IPR034505">
    <property type="entry name" value="Coproporphyrinogen-III_oxidase"/>
</dbReference>
<feature type="binding site" evidence="15">
    <location>
        <begin position="129"/>
        <end position="130"/>
    </location>
    <ligand>
        <name>S-adenosyl-L-methionine</name>
        <dbReference type="ChEBI" id="CHEBI:59789"/>
        <label>2</label>
    </ligand>
</feature>
<evidence type="ECO:0000256" key="9">
    <source>
        <dbReference type="ARBA" id="ARBA00023002"/>
    </source>
</evidence>
<dbReference type="Proteomes" id="UP000245212">
    <property type="component" value="Unassembled WGS sequence"/>
</dbReference>
<dbReference type="PIRSF" id="PIRSF000167">
    <property type="entry name" value="HemN"/>
    <property type="match status" value="1"/>
</dbReference>
<feature type="domain" description="Radical SAM core" evidence="17">
    <location>
        <begin position="62"/>
        <end position="296"/>
    </location>
</feature>
<evidence type="ECO:0000256" key="4">
    <source>
        <dbReference type="ARBA" id="ARBA00011245"/>
    </source>
</evidence>
<evidence type="ECO:0000259" key="17">
    <source>
        <dbReference type="PROSITE" id="PS51918"/>
    </source>
</evidence>
<comment type="subcellular location">
    <subcellularLocation>
        <location evidence="1 14">Cytoplasm</location>
    </subcellularLocation>
</comment>
<dbReference type="GO" id="GO:0004109">
    <property type="term" value="F:coproporphyrinogen oxidase activity"/>
    <property type="evidence" value="ECO:0007669"/>
    <property type="project" value="InterPro"/>
</dbReference>
<dbReference type="PROSITE" id="PS51918">
    <property type="entry name" value="RADICAL_SAM"/>
    <property type="match status" value="1"/>
</dbReference>
<dbReference type="CDD" id="cd01335">
    <property type="entry name" value="Radical_SAM"/>
    <property type="match status" value="1"/>
</dbReference>
<dbReference type="Gene3D" id="3.20.20.70">
    <property type="entry name" value="Aldolase class I"/>
    <property type="match status" value="1"/>
</dbReference>
<evidence type="ECO:0000256" key="5">
    <source>
        <dbReference type="ARBA" id="ARBA00022485"/>
    </source>
</evidence>
<feature type="binding site" evidence="15">
    <location>
        <position position="225"/>
    </location>
    <ligand>
        <name>S-adenosyl-L-methionine</name>
        <dbReference type="ChEBI" id="CHEBI:59789"/>
        <label>2</label>
    </ligand>
</feature>
<dbReference type="EMBL" id="QETA01000001">
    <property type="protein sequence ID" value="PWF25547.1"/>
    <property type="molecule type" value="Genomic_DNA"/>
</dbReference>
<dbReference type="InterPro" id="IPR010723">
    <property type="entry name" value="HemN_C"/>
</dbReference>
<dbReference type="Pfam" id="PF06969">
    <property type="entry name" value="HemN_C"/>
    <property type="match status" value="1"/>
</dbReference>
<comment type="catalytic activity">
    <reaction evidence="13 14">
        <text>coproporphyrinogen III + 2 S-adenosyl-L-methionine = protoporphyrinogen IX + 2 5'-deoxyadenosine + 2 L-methionine + 2 CO2</text>
        <dbReference type="Rhea" id="RHEA:15425"/>
        <dbReference type="ChEBI" id="CHEBI:16526"/>
        <dbReference type="ChEBI" id="CHEBI:17319"/>
        <dbReference type="ChEBI" id="CHEBI:57307"/>
        <dbReference type="ChEBI" id="CHEBI:57309"/>
        <dbReference type="ChEBI" id="CHEBI:57844"/>
        <dbReference type="ChEBI" id="CHEBI:59789"/>
        <dbReference type="EC" id="1.3.98.3"/>
    </reaction>
</comment>
<keyword evidence="9 14" id="KW-0560">Oxidoreductase</keyword>
<evidence type="ECO:0000256" key="15">
    <source>
        <dbReference type="PIRSR" id="PIRSR000167-1"/>
    </source>
</evidence>
<sequence length="473" mass="53637">MHTNTPTTSSIIRPVFSDALRAKLDTSGPRYTSYPTADRFNERFGPLQYSQALQHRVIGTDIGKRAPFSVYLHIPFCESLCYYCACNKIITKHHERAMPYLDALETELDMHVRALGRGQPVSQIHFGGGTPTFLSDAELERLMASLRHAFSITSDAEISIEVDPRTANRERLASLQAMGFNRLSFGVQDFDETVQKAVHRIQSYESVRDLMEGARELGYTSINMDLIYGLPFQTAESFATTLERVRALRPDRIALYAYAHLPTRFKPQRRISEDDLPSAPTRLTLLQSAINGFLDEGYVYIGMDHFALPDDTLAKARQAGRLQRNFQGYSTHPDCDIIALGVSAIGRIGPTYSQNVKTLDEYYARISQRQFAIERGLKLTRDDLIRRAVIMELMCQGRLDYELTSCHLGINPQYYFATELSELDAFEEHGLLERTPQGIQVTPTGWFFIRAIAMTFDYHIRASGRLASFSRIV</sequence>
<evidence type="ECO:0000256" key="2">
    <source>
        <dbReference type="ARBA" id="ARBA00004785"/>
    </source>
</evidence>
<keyword evidence="19" id="KW-1185">Reference proteome</keyword>
<evidence type="ECO:0000256" key="12">
    <source>
        <dbReference type="ARBA" id="ARBA00023244"/>
    </source>
</evidence>
<evidence type="ECO:0000256" key="1">
    <source>
        <dbReference type="ARBA" id="ARBA00004496"/>
    </source>
</evidence>
<evidence type="ECO:0000256" key="6">
    <source>
        <dbReference type="ARBA" id="ARBA00022490"/>
    </source>
</evidence>
<dbReference type="GO" id="GO:0051539">
    <property type="term" value="F:4 iron, 4 sulfur cluster binding"/>
    <property type="evidence" value="ECO:0007669"/>
    <property type="project" value="UniProtKB-KW"/>
</dbReference>
<evidence type="ECO:0000256" key="13">
    <source>
        <dbReference type="ARBA" id="ARBA00048321"/>
    </source>
</evidence>
<dbReference type="SFLD" id="SFLDS00029">
    <property type="entry name" value="Radical_SAM"/>
    <property type="match status" value="1"/>
</dbReference>
<dbReference type="GO" id="GO:0051989">
    <property type="term" value="F:coproporphyrinogen dehydrogenase activity"/>
    <property type="evidence" value="ECO:0007669"/>
    <property type="project" value="UniProtKB-EC"/>
</dbReference>